<dbReference type="KEGG" id="peg:E5R92_03285"/>
<evidence type="ECO:0000313" key="3">
    <source>
        <dbReference type="Proteomes" id="UP000501094"/>
    </source>
</evidence>
<dbReference type="Pfam" id="PF00534">
    <property type="entry name" value="Glycos_transf_1"/>
    <property type="match status" value="1"/>
</dbReference>
<dbReference type="PANTHER" id="PTHR12526">
    <property type="entry name" value="GLYCOSYLTRANSFERASE"/>
    <property type="match status" value="1"/>
</dbReference>
<dbReference type="SUPFAM" id="SSF53756">
    <property type="entry name" value="UDP-Glycosyltransferase/glycogen phosphorylase"/>
    <property type="match status" value="1"/>
</dbReference>
<feature type="domain" description="Glycosyl transferase family 1" evidence="1">
    <location>
        <begin position="170"/>
        <end position="330"/>
    </location>
</feature>
<dbReference type="InterPro" id="IPR001296">
    <property type="entry name" value="Glyco_trans_1"/>
</dbReference>
<reference evidence="2 3" key="1">
    <citation type="journal article" date="2020" name="Nat. Microbiol.">
        <title>Lysogenic host-virus interactions in SAR11 marine bacteria.</title>
        <authorList>
            <person name="Morris R.M."/>
            <person name="Cain K.R."/>
            <person name="Hvorecny K.L."/>
            <person name="Kollman J.M."/>
        </authorList>
    </citation>
    <scope>NUCLEOTIDE SEQUENCE [LARGE SCALE GENOMIC DNA]</scope>
    <source>
        <strain evidence="2 3">NP1</strain>
    </source>
</reference>
<evidence type="ECO:0000313" key="2">
    <source>
        <dbReference type="EMBL" id="QIZ20807.1"/>
    </source>
</evidence>
<dbReference type="PANTHER" id="PTHR12526:SF630">
    <property type="entry name" value="GLYCOSYLTRANSFERASE"/>
    <property type="match status" value="1"/>
</dbReference>
<accession>A0A6H1Q1L2</accession>
<dbReference type="Proteomes" id="UP000501094">
    <property type="component" value="Chromosome"/>
</dbReference>
<dbReference type="Gene3D" id="3.40.50.2000">
    <property type="entry name" value="Glycogen Phosphorylase B"/>
    <property type="match status" value="2"/>
</dbReference>
<evidence type="ECO:0000259" key="1">
    <source>
        <dbReference type="Pfam" id="PF00534"/>
    </source>
</evidence>
<protein>
    <submittedName>
        <fullName evidence="2">Glycosyltransferase</fullName>
    </submittedName>
</protein>
<proteinExistence type="predicted"/>
<sequence length="366" mass="42925">MKILLYIKSKDYTYGGPAYVCKIFRSLLSNNLTDNVEIDINDDQDIKNLTKKELINKISQYDLVSIHGIWSLNNSLIAKICRKCFIPYVISLHGMLDPWSWKKNFFFKIIYFLLFLKKDLKYASSIHCLNSFELELTKKFLKKKSIFIFENLLETENYTFDPDILKKKISGKLDILYFSRITKKKGLDKFLKAISGLKKDFFIKIIGPTNTIEDKKYLTELKKLVYELKLNEKVKFYDAVGDNYQKSMTLKGADLFILPSAQEGDSIALKESIHHGLPLLITRDCKFEVSYDNKNFGYFLNEDFSNAKEILERLIDMDNNSYKQLKKNAINYSKQFLLNDKKKDELNLIFENIVRSKVNNNFIHIK</sequence>
<dbReference type="AlphaFoldDB" id="A0A6H1Q1L2"/>
<gene>
    <name evidence="2" type="ORF">E5R92_03285</name>
</gene>
<organism evidence="2 3">
    <name type="scientific">Candidatus Pelagibacter giovannonii</name>
    <dbReference type="NCBI Taxonomy" id="2563896"/>
    <lineage>
        <taxon>Bacteria</taxon>
        <taxon>Pseudomonadati</taxon>
        <taxon>Pseudomonadota</taxon>
        <taxon>Alphaproteobacteria</taxon>
        <taxon>Candidatus Pelagibacterales</taxon>
        <taxon>Candidatus Pelagibacteraceae</taxon>
        <taxon>Candidatus Pelagibacter</taxon>
    </lineage>
</organism>
<dbReference type="RefSeq" id="WP_168606687.1">
    <property type="nucleotide sequence ID" value="NZ_CP038852.1"/>
</dbReference>
<dbReference type="GO" id="GO:0016757">
    <property type="term" value="F:glycosyltransferase activity"/>
    <property type="evidence" value="ECO:0007669"/>
    <property type="project" value="InterPro"/>
</dbReference>
<dbReference type="EMBL" id="CP038852">
    <property type="protein sequence ID" value="QIZ20807.1"/>
    <property type="molecule type" value="Genomic_DNA"/>
</dbReference>
<keyword evidence="2" id="KW-0808">Transferase</keyword>
<name>A0A6H1Q1L2_9PROT</name>
<keyword evidence="3" id="KW-1185">Reference proteome</keyword>